<dbReference type="InterPro" id="IPR026581">
    <property type="entry name" value="TCP10L/CENPJ"/>
</dbReference>
<dbReference type="GO" id="GO:0005813">
    <property type="term" value="C:centrosome"/>
    <property type="evidence" value="ECO:0007669"/>
    <property type="project" value="TreeGrafter"/>
</dbReference>
<accession>A0A2A4JWN8</accession>
<evidence type="ECO:0000259" key="5">
    <source>
        <dbReference type="Pfam" id="PF25779"/>
    </source>
</evidence>
<dbReference type="PANTHER" id="PTHR10331:SF6">
    <property type="entry name" value="SPINDLE ASSEMBLY ABNORMAL 4"/>
    <property type="match status" value="1"/>
</dbReference>
<feature type="compositionally biased region" description="Acidic residues" evidence="3">
    <location>
        <begin position="854"/>
        <end position="882"/>
    </location>
</feature>
<dbReference type="GO" id="GO:0061511">
    <property type="term" value="P:centriole elongation"/>
    <property type="evidence" value="ECO:0007669"/>
    <property type="project" value="TreeGrafter"/>
</dbReference>
<feature type="compositionally biased region" description="Polar residues" evidence="3">
    <location>
        <begin position="948"/>
        <end position="1017"/>
    </location>
</feature>
<dbReference type="Gene3D" id="2.60.450.20">
    <property type="match status" value="1"/>
</dbReference>
<dbReference type="Pfam" id="PF07202">
    <property type="entry name" value="Tcp10_C"/>
    <property type="match status" value="3"/>
</dbReference>
<comment type="caution">
    <text evidence="6">The sequence shown here is derived from an EMBL/GenBank/DDBJ whole genome shotgun (WGS) entry which is preliminary data.</text>
</comment>
<evidence type="ECO:0000256" key="2">
    <source>
        <dbReference type="SAM" id="Coils"/>
    </source>
</evidence>
<sequence length="1240" mass="142658">MDETYSESDVTLSPSQILERLQVLRQLQLLQRGKLQKQRLEYKETSETSSSITEIVSHFSNTTSYNTFRSLLQSSNDISNEGTPRLNTSNLSRKVHERDLIEGVTVLNLSQESEFIVSSPLSGRSRSSAPSKNQEEIQEVEETPTSELSQNRSNRTSLNSSVNNNSLIKKQIALDEMPILSPKKDFEALLLEKLQTEKNVPKPKSPQSINSVPSNKRPFLRRGEGIARFGLRKNDFVIQNTKSLPWKRKSFQNKTESPLKLNLQKLKEKNNDVQKETCNDIQRSNNPDNQKKTNSDITEPLLLVPDFKQTKLTRKNQPQSRLSDKNDEQLDIKSTVQRKLTVEPPSSTSNNNMQPTIKPIEKIDISKNKHPLVTNKGKSWAAVLTKEQNDFLSQLKQSDYYKNFASPTKSEVSDISCDETGASLKYERETAEQNMFDLLENKVTHESFNLENSFFNRFLRSNLECSGESTPLVLQRCLSQNPELRHILPGYKGKTRNENSHSDAETCCSNYTDCCSDACSSCCSCKTVEETQDSPQIRNNNKERPEKKTKSMDPKSKTVKIKEKEVDNKECHDDTMTETDVMKANMAEMNAKLISTSELLKDRLRELEDEIETFRKENASLAKLREEVDQDRQKFYEEKAAFEQKFNEEKVLSEYYLAEEKEKLNKQKQIYDRYVREMRGRLNKKDKDEVVNLKKEINDLKEEIRVKDAKSTSTIARLRNQIKIMEKERKDLQEEVEKLKKQNRRIQHSNEVTRRLSNIKYLEEINKKLTNMSNKTSRSEVSVDRDVKYKAYEIERQSRLRRVEPVAKGTIRPRAKSVPNLNVTSRYAKYFSQRDTVSQMERDKMMNVERFDHSDEENLGNDSEILSDESLNEDEDRNDEENNLEKIYIERFRGSSPKSNRSSGSSYNFDLKLNDKPIVNDNAKDFFIQKSSSGSSRNSKSPRRTISPCFNKSESIANRSKSPVINRSKSPVSILSNRSNTNKSPPSRNSVEYISNHSGSNISQNRSKSPVSSFNHSSLKSVTVIHNEQYRDKLMNVSPEPSISKTSLTKTSLNPTEVRKPDGSRELRFPNGNVKYISSDGKYSKFVYYNGDVKENFYNEGRIKYFYNETKTYHTTHADGLEVLEFPDGQVEKRYKDGSSEIRLPNGSVRYFDPKNEHVREEWRFPDGAALTVAASGEQRIKFANGQVEVHAKDHKRREFPDGTVKLVYNDGTSETRYASGRVRIKDKHGNLIMDSAPGS</sequence>
<evidence type="ECO:0008006" key="7">
    <source>
        <dbReference type="Google" id="ProtNLM"/>
    </source>
</evidence>
<feature type="region of interest" description="Disordered" evidence="3">
    <location>
        <begin position="533"/>
        <end position="558"/>
    </location>
</feature>
<feature type="compositionally biased region" description="Polar residues" evidence="3">
    <location>
        <begin position="279"/>
        <end position="288"/>
    </location>
</feature>
<dbReference type="InterPro" id="IPR058029">
    <property type="entry name" value="Tubulin-bd_CENPJ"/>
</dbReference>
<feature type="compositionally biased region" description="Polar residues" evidence="3">
    <location>
        <begin position="332"/>
        <end position="355"/>
    </location>
</feature>
<feature type="compositionally biased region" description="Basic and acidic residues" evidence="3">
    <location>
        <begin position="322"/>
        <end position="331"/>
    </location>
</feature>
<comment type="similarity">
    <text evidence="1">Belongs to the TCP10 family.</text>
</comment>
<dbReference type="GO" id="GO:0060271">
    <property type="term" value="P:cilium assembly"/>
    <property type="evidence" value="ECO:0007669"/>
    <property type="project" value="TreeGrafter"/>
</dbReference>
<proteinExistence type="inferred from homology"/>
<feature type="compositionally biased region" description="Low complexity" evidence="3">
    <location>
        <begin position="148"/>
        <end position="162"/>
    </location>
</feature>
<reference evidence="6" key="1">
    <citation type="submission" date="2017-09" db="EMBL/GenBank/DDBJ databases">
        <title>Contemporary evolution of a Lepidopteran species, Heliothis virescens, in response to modern agricultural practices.</title>
        <authorList>
            <person name="Fritz M.L."/>
            <person name="Deyonke A.M."/>
            <person name="Papanicolaou A."/>
            <person name="Micinski S."/>
            <person name="Westbrook J."/>
            <person name="Gould F."/>
        </authorList>
    </citation>
    <scope>NUCLEOTIDE SEQUENCE [LARGE SCALE GENOMIC DNA]</scope>
    <source>
        <strain evidence="6">HvINT-</strain>
        <tissue evidence="6">Whole body</tissue>
    </source>
</reference>
<feature type="compositionally biased region" description="Low complexity" evidence="3">
    <location>
        <begin position="118"/>
        <end position="131"/>
    </location>
</feature>
<feature type="region of interest" description="Disordered" evidence="3">
    <location>
        <begin position="199"/>
        <end position="218"/>
    </location>
</feature>
<dbReference type="GO" id="GO:0005814">
    <property type="term" value="C:centriole"/>
    <property type="evidence" value="ECO:0007669"/>
    <property type="project" value="TreeGrafter"/>
</dbReference>
<feature type="domain" description="Centromere protein J C-terminal" evidence="4">
    <location>
        <begin position="1119"/>
        <end position="1150"/>
    </location>
</feature>
<gene>
    <name evidence="6" type="ORF">B5V51_10023</name>
</gene>
<protein>
    <recommendedName>
        <fullName evidence="7">Centromere protein J C-terminal domain-containing protein</fullName>
    </recommendedName>
</protein>
<dbReference type="InterPro" id="IPR047002">
    <property type="entry name" value="Tcp10_C_sf"/>
</dbReference>
<feature type="region of interest" description="Disordered" evidence="3">
    <location>
        <begin position="118"/>
        <end position="162"/>
    </location>
</feature>
<feature type="compositionally biased region" description="Polar residues" evidence="3">
    <location>
        <begin position="205"/>
        <end position="214"/>
    </location>
</feature>
<feature type="domain" description="Centromere protein J C-terminal" evidence="4">
    <location>
        <begin position="1196"/>
        <end position="1225"/>
    </location>
</feature>
<feature type="region of interest" description="Disordered" evidence="3">
    <location>
        <begin position="850"/>
        <end position="883"/>
    </location>
</feature>
<evidence type="ECO:0000313" key="6">
    <source>
        <dbReference type="EMBL" id="PCG76229.1"/>
    </source>
</evidence>
<evidence type="ECO:0000256" key="3">
    <source>
        <dbReference type="SAM" id="MobiDB-lite"/>
    </source>
</evidence>
<dbReference type="AlphaFoldDB" id="A0A2A4JWN8"/>
<name>A0A2A4JWN8_HELVI</name>
<dbReference type="STRING" id="7102.A0A2A4JWN8"/>
<feature type="compositionally biased region" description="Basic and acidic residues" evidence="3">
    <location>
        <begin position="540"/>
        <end position="558"/>
    </location>
</feature>
<feature type="coiled-coil region" evidence="2">
    <location>
        <begin position="590"/>
        <end position="752"/>
    </location>
</feature>
<organism evidence="6">
    <name type="scientific">Heliothis virescens</name>
    <name type="common">Tobacco budworm moth</name>
    <dbReference type="NCBI Taxonomy" id="7102"/>
    <lineage>
        <taxon>Eukaryota</taxon>
        <taxon>Metazoa</taxon>
        <taxon>Ecdysozoa</taxon>
        <taxon>Arthropoda</taxon>
        <taxon>Hexapoda</taxon>
        <taxon>Insecta</taxon>
        <taxon>Pterygota</taxon>
        <taxon>Neoptera</taxon>
        <taxon>Endopterygota</taxon>
        <taxon>Lepidoptera</taxon>
        <taxon>Glossata</taxon>
        <taxon>Ditrysia</taxon>
        <taxon>Noctuoidea</taxon>
        <taxon>Noctuidae</taxon>
        <taxon>Heliothinae</taxon>
        <taxon>Heliothis</taxon>
    </lineage>
</organism>
<dbReference type="GO" id="GO:0015631">
    <property type="term" value="F:tubulin binding"/>
    <property type="evidence" value="ECO:0007669"/>
    <property type="project" value="TreeGrafter"/>
</dbReference>
<dbReference type="InterPro" id="IPR009852">
    <property type="entry name" value="CENPJ_C_dom"/>
</dbReference>
<evidence type="ECO:0000256" key="1">
    <source>
        <dbReference type="ARBA" id="ARBA00005627"/>
    </source>
</evidence>
<keyword evidence="2" id="KW-0175">Coiled coil</keyword>
<feature type="region of interest" description="Disordered" evidence="3">
    <location>
        <begin position="1038"/>
        <end position="1065"/>
    </location>
</feature>
<feature type="domain" description="CENPJ tubulin-binding region" evidence="5">
    <location>
        <begin position="183"/>
        <end position="229"/>
    </location>
</feature>
<evidence type="ECO:0000259" key="4">
    <source>
        <dbReference type="Pfam" id="PF07202"/>
    </source>
</evidence>
<feature type="domain" description="Centromere protein J C-terminal" evidence="4">
    <location>
        <begin position="1159"/>
        <end position="1191"/>
    </location>
</feature>
<feature type="region of interest" description="Disordered" evidence="3">
    <location>
        <begin position="248"/>
        <end position="355"/>
    </location>
</feature>
<dbReference type="PANTHER" id="PTHR10331">
    <property type="entry name" value="T COMPLEX PROTEIN 10"/>
    <property type="match status" value="1"/>
</dbReference>
<dbReference type="EMBL" id="NWSH01000463">
    <property type="protein sequence ID" value="PCG76229.1"/>
    <property type="molecule type" value="Genomic_DNA"/>
</dbReference>
<feature type="region of interest" description="Disordered" evidence="3">
    <location>
        <begin position="929"/>
        <end position="1017"/>
    </location>
</feature>
<feature type="compositionally biased region" description="Low complexity" evidence="3">
    <location>
        <begin position="1044"/>
        <end position="1053"/>
    </location>
</feature>
<feature type="compositionally biased region" description="Basic and acidic residues" evidence="3">
    <location>
        <begin position="265"/>
        <end position="278"/>
    </location>
</feature>
<dbReference type="Pfam" id="PF25779">
    <property type="entry name" value="Tubulin-bind_CPAP"/>
    <property type="match status" value="1"/>
</dbReference>